<evidence type="ECO:0000313" key="4">
    <source>
        <dbReference type="Proteomes" id="UP000789572"/>
    </source>
</evidence>
<dbReference type="PANTHER" id="PTHR44144">
    <property type="entry name" value="DNAJ HOMOLOG SUBFAMILY C MEMBER 9"/>
    <property type="match status" value="1"/>
</dbReference>
<dbReference type="InterPro" id="IPR001623">
    <property type="entry name" value="DnaJ_domain"/>
</dbReference>
<sequence length="264" mass="30128">MSNTNLEDVLSSYDDLYCVLNLSRTASSEEIKKSYRKLALEHHPDKHVNSSPDVRADATKKFQSIVFAYSILSDEKKRDRYDKTGETDGLDSLDGLDEEGWTAYFKELWSGTVNAKTIEEFKNTYQGSEEERKDLVESYTKHKGDMNLILSDIPCSSTSDEPRFISILQSEISSKTIPLHKKFTTTTTAAASKRRKKAAEKEAKEAEKMAEELGLDRKLLGNDDGEEKLKEIMMMRGKKRMNDLIESLEKKYDVKRKKGKGKKT</sequence>
<dbReference type="PROSITE" id="PS50076">
    <property type="entry name" value="DNAJ_2"/>
    <property type="match status" value="1"/>
</dbReference>
<dbReference type="GO" id="GO:0005737">
    <property type="term" value="C:cytoplasm"/>
    <property type="evidence" value="ECO:0007669"/>
    <property type="project" value="TreeGrafter"/>
</dbReference>
<dbReference type="OrthoDB" id="110024at2759"/>
<accession>A0A9N8Z3F5</accession>
<feature type="coiled-coil region" evidence="1">
    <location>
        <begin position="189"/>
        <end position="258"/>
    </location>
</feature>
<dbReference type="AlphaFoldDB" id="A0A9N8Z3F5"/>
<dbReference type="EMBL" id="CAJVPJ010000048">
    <property type="protein sequence ID" value="CAG8466055.1"/>
    <property type="molecule type" value="Genomic_DNA"/>
</dbReference>
<gene>
    <name evidence="3" type="ORF">POCULU_LOCUS803</name>
</gene>
<dbReference type="SMART" id="SM00271">
    <property type="entry name" value="DnaJ"/>
    <property type="match status" value="1"/>
</dbReference>
<dbReference type="InterPro" id="IPR018253">
    <property type="entry name" value="DnaJ_domain_CS"/>
</dbReference>
<dbReference type="SUPFAM" id="SSF46565">
    <property type="entry name" value="Chaperone J-domain"/>
    <property type="match status" value="1"/>
</dbReference>
<dbReference type="InterPro" id="IPR056453">
    <property type="entry name" value="HTH_DNAJC9"/>
</dbReference>
<protein>
    <submittedName>
        <fullName evidence="3">3927_t:CDS:1</fullName>
    </submittedName>
</protein>
<name>A0A9N8Z3F5_9GLOM</name>
<comment type="caution">
    <text evidence="3">The sequence shown here is derived from an EMBL/GenBank/DDBJ whole genome shotgun (WGS) entry which is preliminary data.</text>
</comment>
<dbReference type="InterPro" id="IPR036869">
    <property type="entry name" value="J_dom_sf"/>
</dbReference>
<reference evidence="3" key="1">
    <citation type="submission" date="2021-06" db="EMBL/GenBank/DDBJ databases">
        <authorList>
            <person name="Kallberg Y."/>
            <person name="Tangrot J."/>
            <person name="Rosling A."/>
        </authorList>
    </citation>
    <scope>NUCLEOTIDE SEQUENCE</scope>
    <source>
        <strain evidence="3">IA702</strain>
    </source>
</reference>
<evidence type="ECO:0000259" key="2">
    <source>
        <dbReference type="PROSITE" id="PS50076"/>
    </source>
</evidence>
<keyword evidence="4" id="KW-1185">Reference proteome</keyword>
<evidence type="ECO:0000256" key="1">
    <source>
        <dbReference type="SAM" id="Coils"/>
    </source>
</evidence>
<dbReference type="Gene3D" id="1.10.287.110">
    <property type="entry name" value="DnaJ domain"/>
    <property type="match status" value="1"/>
</dbReference>
<feature type="domain" description="J" evidence="2">
    <location>
        <begin position="15"/>
        <end position="85"/>
    </location>
</feature>
<dbReference type="PROSITE" id="PS00636">
    <property type="entry name" value="DNAJ_1"/>
    <property type="match status" value="1"/>
</dbReference>
<keyword evidence="1" id="KW-0175">Coiled coil</keyword>
<dbReference type="Pfam" id="PF23302">
    <property type="entry name" value="HTH_DNAJC9"/>
    <property type="match status" value="1"/>
</dbReference>
<dbReference type="PRINTS" id="PR00625">
    <property type="entry name" value="JDOMAIN"/>
</dbReference>
<evidence type="ECO:0000313" key="3">
    <source>
        <dbReference type="EMBL" id="CAG8466055.1"/>
    </source>
</evidence>
<dbReference type="PANTHER" id="PTHR44144:SF1">
    <property type="entry name" value="DNAJ HOMOLOG SUBFAMILY C MEMBER 9"/>
    <property type="match status" value="1"/>
</dbReference>
<proteinExistence type="predicted"/>
<dbReference type="GO" id="GO:0031072">
    <property type="term" value="F:heat shock protein binding"/>
    <property type="evidence" value="ECO:0007669"/>
    <property type="project" value="TreeGrafter"/>
</dbReference>
<dbReference type="InterPro" id="IPR052594">
    <property type="entry name" value="J_domain-containing_protein"/>
</dbReference>
<dbReference type="GO" id="GO:0005634">
    <property type="term" value="C:nucleus"/>
    <property type="evidence" value="ECO:0007669"/>
    <property type="project" value="TreeGrafter"/>
</dbReference>
<dbReference type="Proteomes" id="UP000789572">
    <property type="component" value="Unassembled WGS sequence"/>
</dbReference>
<dbReference type="CDD" id="cd06257">
    <property type="entry name" value="DnaJ"/>
    <property type="match status" value="1"/>
</dbReference>
<organism evidence="3 4">
    <name type="scientific">Paraglomus occultum</name>
    <dbReference type="NCBI Taxonomy" id="144539"/>
    <lineage>
        <taxon>Eukaryota</taxon>
        <taxon>Fungi</taxon>
        <taxon>Fungi incertae sedis</taxon>
        <taxon>Mucoromycota</taxon>
        <taxon>Glomeromycotina</taxon>
        <taxon>Glomeromycetes</taxon>
        <taxon>Paraglomerales</taxon>
        <taxon>Paraglomeraceae</taxon>
        <taxon>Paraglomus</taxon>
    </lineage>
</organism>
<dbReference type="Pfam" id="PF00226">
    <property type="entry name" value="DnaJ"/>
    <property type="match status" value="1"/>
</dbReference>